<dbReference type="Pfam" id="PF02836">
    <property type="entry name" value="Glyco_hydro_2_C"/>
    <property type="match status" value="1"/>
</dbReference>
<proteinExistence type="inferred from homology"/>
<evidence type="ECO:0000256" key="2">
    <source>
        <dbReference type="ARBA" id="ARBA00022801"/>
    </source>
</evidence>
<dbReference type="Pfam" id="PF00754">
    <property type="entry name" value="F5_F8_type_C"/>
    <property type="match status" value="1"/>
</dbReference>
<dbReference type="InterPro" id="IPR006101">
    <property type="entry name" value="Glyco_hydro_2"/>
</dbReference>
<dbReference type="InterPro" id="IPR006104">
    <property type="entry name" value="Glyco_hydro_2_N"/>
</dbReference>
<comment type="caution">
    <text evidence="6">The sequence shown here is derived from an EMBL/GenBank/DDBJ whole genome shotgun (WGS) entry which is preliminary data.</text>
</comment>
<dbReference type="PANTHER" id="PTHR42732">
    <property type="entry name" value="BETA-GALACTOSIDASE"/>
    <property type="match status" value="1"/>
</dbReference>
<keyword evidence="7" id="KW-1185">Reference proteome</keyword>
<evidence type="ECO:0000256" key="3">
    <source>
        <dbReference type="ARBA" id="ARBA00023295"/>
    </source>
</evidence>
<dbReference type="InterPro" id="IPR036156">
    <property type="entry name" value="Beta-gal/glucu_dom_sf"/>
</dbReference>
<comment type="similarity">
    <text evidence="1">Belongs to the glycosyl hydrolase 2 family.</text>
</comment>
<dbReference type="InterPro" id="IPR017853">
    <property type="entry name" value="GH"/>
</dbReference>
<dbReference type="Gene3D" id="2.60.120.260">
    <property type="entry name" value="Galactose-binding domain-like"/>
    <property type="match status" value="2"/>
</dbReference>
<feature type="chain" id="PRO_5032554136" evidence="4">
    <location>
        <begin position="21"/>
        <end position="826"/>
    </location>
</feature>
<dbReference type="GO" id="GO:0005975">
    <property type="term" value="P:carbohydrate metabolic process"/>
    <property type="evidence" value="ECO:0007669"/>
    <property type="project" value="InterPro"/>
</dbReference>
<keyword evidence="3" id="KW-0326">Glycosidase</keyword>
<name>A0A851GH65_9BACT</name>
<dbReference type="PROSITE" id="PS50022">
    <property type="entry name" value="FA58C_3"/>
    <property type="match status" value="1"/>
</dbReference>
<dbReference type="InterPro" id="IPR006103">
    <property type="entry name" value="Glyco_hydro_2_cat"/>
</dbReference>
<dbReference type="RefSeq" id="WP_178930993.1">
    <property type="nucleotide sequence ID" value="NZ_JACBAZ010000001.1"/>
</dbReference>
<dbReference type="InterPro" id="IPR051913">
    <property type="entry name" value="GH2_Domain-Containing"/>
</dbReference>
<evidence type="ECO:0000313" key="6">
    <source>
        <dbReference type="EMBL" id="NWK54467.1"/>
    </source>
</evidence>
<evidence type="ECO:0000256" key="1">
    <source>
        <dbReference type="ARBA" id="ARBA00007401"/>
    </source>
</evidence>
<accession>A0A851GH65</accession>
<protein>
    <submittedName>
        <fullName evidence="6">Discoidin domain-containing protein</fullName>
    </submittedName>
</protein>
<dbReference type="SUPFAM" id="SSF51445">
    <property type="entry name" value="(Trans)glycosidases"/>
    <property type="match status" value="1"/>
</dbReference>
<evidence type="ECO:0000259" key="5">
    <source>
        <dbReference type="PROSITE" id="PS50022"/>
    </source>
</evidence>
<dbReference type="Pfam" id="PF00703">
    <property type="entry name" value="Glyco_hydro_2"/>
    <property type="match status" value="1"/>
</dbReference>
<sequence length="826" mass="94072">MNKYFYTVVLAWVCITIAHARETQSINDDWEFIRSNCETKDAFASSSGGLKWESVTLPHTWNSKDAQSGGQYYKGVGCYRKLITIPASHKGKRVFLRFEGVGQVADVYVNGLHVGHHKGAYAAFCFEITKALKFGEANQVFVRADNTIRKDIIPINHNLFTVFGGIYRPVSMIVTDPINISPTDYASPGVYIRQKHVSKKQAQIQVKSKLTNAHPDGQEVTVKTTVIDKDGREVSRASKSVDLRSTTLTAVDQVMTIENPTLWHGRRNPYLYQVKVDLIQNEKVIDQVIQPLGLRFFRMDAEQGFILNGEPYRLYGVCRHQEWKDDGSALSADQHRIDSELMYEMGCTSLRLAHYQQADDMYAHGDRLGFVIWAEIPFVNTWNGAEGDNAKQQMLELIRQNYNHPSICIWGLHNEVYAKHDNQFPVLLTKDLHNLAKSEDPDRFTVSTSGFGSLTRFMDCHADLMGSNRYFGWYYGKSDEIGAWADGTRKVRPDNPVCVAEYGCGGNIAHQKYKPKQPAAAGDFFPEQYQSLQHEIQWRQMQPRPFIWGAYIWNMFDFNVAGWSRGGIKGLNHKGLISYDRKQKKDAFFFYKANWSEEPVLHLSGKRLGVIGEKTMEIKAYSNCEKVELHLNGKRISSIPGDDVKVFLWSDMQLKPGENTIEVTASYKGKKLQDLCKLVYDPELKAREAAKKRELLVADFDVALASEEDQNNIAQYAADGNLKTHWSARTKGSWLRLDLNKQRNLDGLSIQWFKGDQRKYQFSIAYSTDGNSWIEVFDGKSSGQSKGPEYFAFTESVKTRYIRIKGQGSNVTEWTNIVEVQLPEKP</sequence>
<dbReference type="InterPro" id="IPR008979">
    <property type="entry name" value="Galactose-bd-like_sf"/>
</dbReference>
<gene>
    <name evidence="6" type="ORF">HW115_02515</name>
</gene>
<keyword evidence="4" id="KW-0732">Signal</keyword>
<dbReference type="PRINTS" id="PR00132">
    <property type="entry name" value="GLHYDRLASE2"/>
</dbReference>
<dbReference type="Proteomes" id="UP000557872">
    <property type="component" value="Unassembled WGS sequence"/>
</dbReference>
<dbReference type="PANTHER" id="PTHR42732:SF1">
    <property type="entry name" value="BETA-MANNOSIDASE"/>
    <property type="match status" value="1"/>
</dbReference>
<organism evidence="6 7">
    <name type="scientific">Oceaniferula marina</name>
    <dbReference type="NCBI Taxonomy" id="2748318"/>
    <lineage>
        <taxon>Bacteria</taxon>
        <taxon>Pseudomonadati</taxon>
        <taxon>Verrucomicrobiota</taxon>
        <taxon>Verrucomicrobiia</taxon>
        <taxon>Verrucomicrobiales</taxon>
        <taxon>Verrucomicrobiaceae</taxon>
        <taxon>Oceaniferula</taxon>
    </lineage>
</organism>
<dbReference type="EMBL" id="JACBAZ010000001">
    <property type="protein sequence ID" value="NWK54467.1"/>
    <property type="molecule type" value="Genomic_DNA"/>
</dbReference>
<reference evidence="6 7" key="1">
    <citation type="submission" date="2020-07" db="EMBL/GenBank/DDBJ databases">
        <title>Roseicoccus Jingziensis gen. nov., sp. nov., isolated from coastal seawater.</title>
        <authorList>
            <person name="Feng X."/>
        </authorList>
    </citation>
    <scope>NUCLEOTIDE SEQUENCE [LARGE SCALE GENOMIC DNA]</scope>
    <source>
        <strain evidence="6 7">N1E253</strain>
    </source>
</reference>
<feature type="signal peptide" evidence="4">
    <location>
        <begin position="1"/>
        <end position="20"/>
    </location>
</feature>
<keyword evidence="2" id="KW-0378">Hydrolase</keyword>
<dbReference type="AlphaFoldDB" id="A0A851GH65"/>
<dbReference type="SUPFAM" id="SSF49303">
    <property type="entry name" value="beta-Galactosidase/glucuronidase domain"/>
    <property type="match status" value="1"/>
</dbReference>
<dbReference type="InterPro" id="IPR000421">
    <property type="entry name" value="FA58C"/>
</dbReference>
<dbReference type="InterPro" id="IPR013783">
    <property type="entry name" value="Ig-like_fold"/>
</dbReference>
<dbReference type="SUPFAM" id="SSF49785">
    <property type="entry name" value="Galactose-binding domain-like"/>
    <property type="match status" value="2"/>
</dbReference>
<evidence type="ECO:0000313" key="7">
    <source>
        <dbReference type="Proteomes" id="UP000557872"/>
    </source>
</evidence>
<dbReference type="Gene3D" id="3.20.20.80">
    <property type="entry name" value="Glycosidases"/>
    <property type="match status" value="1"/>
</dbReference>
<feature type="domain" description="F5/8 type C" evidence="5">
    <location>
        <begin position="679"/>
        <end position="826"/>
    </location>
</feature>
<dbReference type="Pfam" id="PF16355">
    <property type="entry name" value="DUF4982"/>
    <property type="match status" value="1"/>
</dbReference>
<dbReference type="InterPro" id="IPR006102">
    <property type="entry name" value="Ig-like_GH2"/>
</dbReference>
<dbReference type="Pfam" id="PF02837">
    <property type="entry name" value="Glyco_hydro_2_N"/>
    <property type="match status" value="1"/>
</dbReference>
<dbReference type="Gene3D" id="2.60.40.10">
    <property type="entry name" value="Immunoglobulins"/>
    <property type="match status" value="2"/>
</dbReference>
<dbReference type="InterPro" id="IPR032311">
    <property type="entry name" value="DUF4982"/>
</dbReference>
<evidence type="ECO:0000256" key="4">
    <source>
        <dbReference type="SAM" id="SignalP"/>
    </source>
</evidence>
<dbReference type="GO" id="GO:0004553">
    <property type="term" value="F:hydrolase activity, hydrolyzing O-glycosyl compounds"/>
    <property type="evidence" value="ECO:0007669"/>
    <property type="project" value="InterPro"/>
</dbReference>